<keyword evidence="2 3" id="KW-0067">ATP-binding</keyword>
<dbReference type="PANTHER" id="PTHR43790:SF4">
    <property type="entry name" value="GUANOSINE IMPORT ATP-BINDING PROTEIN NUPO"/>
    <property type="match status" value="1"/>
</dbReference>
<evidence type="ECO:0000313" key="4">
    <source>
        <dbReference type="Proteomes" id="UP000286801"/>
    </source>
</evidence>
<evidence type="ECO:0000256" key="1">
    <source>
        <dbReference type="ARBA" id="ARBA00022741"/>
    </source>
</evidence>
<dbReference type="GO" id="GO:0005524">
    <property type="term" value="F:ATP binding"/>
    <property type="evidence" value="ECO:0007669"/>
    <property type="project" value="UniProtKB-KW"/>
</dbReference>
<dbReference type="InterPro" id="IPR050107">
    <property type="entry name" value="ABC_carbohydrate_import_ATPase"/>
</dbReference>
<dbReference type="Proteomes" id="UP000286801">
    <property type="component" value="Unassembled WGS sequence"/>
</dbReference>
<dbReference type="InterPro" id="IPR027417">
    <property type="entry name" value="P-loop_NTPase"/>
</dbReference>
<dbReference type="SUPFAM" id="SSF52540">
    <property type="entry name" value="P-loop containing nucleoside triphosphate hydrolases"/>
    <property type="match status" value="1"/>
</dbReference>
<dbReference type="PANTHER" id="PTHR43790">
    <property type="entry name" value="CARBOHYDRATE TRANSPORT ATP-BINDING PROTEIN MG119-RELATED"/>
    <property type="match status" value="1"/>
</dbReference>
<dbReference type="AlphaFoldDB" id="A0A432GCG6"/>
<name>A0A432GCG6_9DELT</name>
<accession>A0A432GCG6</accession>
<dbReference type="EMBL" id="QNZL01000032">
    <property type="protein sequence ID" value="RTZ81419.1"/>
    <property type="molecule type" value="Genomic_DNA"/>
</dbReference>
<sequence length="107" mass="11656">ASLFSGGNQQKLVVAREFERDPNLLVVGQPTRGVDIGAIEFIHRQIIAMRDAGKAVLLISVELDEILSLSDRILVIFDGQIMGEILAKDADEREIGLLMAGVRKEAA</sequence>
<organism evidence="3 4">
    <name type="scientific">SAR324 cluster bacterium</name>
    <dbReference type="NCBI Taxonomy" id="2024889"/>
    <lineage>
        <taxon>Bacteria</taxon>
        <taxon>Deltaproteobacteria</taxon>
        <taxon>SAR324 cluster</taxon>
    </lineage>
</organism>
<feature type="non-terminal residue" evidence="3">
    <location>
        <position position="1"/>
    </location>
</feature>
<reference evidence="3 4" key="1">
    <citation type="submission" date="2018-06" db="EMBL/GenBank/DDBJ databases">
        <title>Combined omics and stable isotope probing to characterize newly discovered Mariana Back-Arc vent microbial communities.</title>
        <authorList>
            <person name="Trembath-Reichert E."/>
            <person name="Huber J.A."/>
        </authorList>
    </citation>
    <scope>NUCLEOTIDE SEQUENCE [LARGE SCALE GENOMIC DNA]</scope>
    <source>
        <strain evidence="3">MAG 63_1</strain>
    </source>
</reference>
<dbReference type="Gene3D" id="3.40.50.300">
    <property type="entry name" value="P-loop containing nucleotide triphosphate hydrolases"/>
    <property type="match status" value="1"/>
</dbReference>
<keyword evidence="1" id="KW-0547">Nucleotide-binding</keyword>
<evidence type="ECO:0000256" key="2">
    <source>
        <dbReference type="ARBA" id="ARBA00022840"/>
    </source>
</evidence>
<proteinExistence type="predicted"/>
<protein>
    <submittedName>
        <fullName evidence="3">Heme ABC transporter ATP-binding protein</fullName>
    </submittedName>
</protein>
<evidence type="ECO:0000313" key="3">
    <source>
        <dbReference type="EMBL" id="RTZ81419.1"/>
    </source>
</evidence>
<comment type="caution">
    <text evidence="3">The sequence shown here is derived from an EMBL/GenBank/DDBJ whole genome shotgun (WGS) entry which is preliminary data.</text>
</comment>
<gene>
    <name evidence="3" type="ORF">DSY97_01085</name>
</gene>